<comment type="similarity">
    <text evidence="5">Belongs to the NEMF family.</text>
</comment>
<feature type="coiled-coil region" evidence="5">
    <location>
        <begin position="324"/>
        <end position="351"/>
    </location>
</feature>
<dbReference type="GO" id="GO:0019843">
    <property type="term" value="F:rRNA binding"/>
    <property type="evidence" value="ECO:0007669"/>
    <property type="project" value="UniProtKB-UniRule"/>
</dbReference>
<protein>
    <recommendedName>
        <fullName evidence="5">Rqc2 homolog RqcH</fullName>
        <shortName evidence="5">RqcH</shortName>
    </recommendedName>
</protein>
<dbReference type="HAMAP" id="MF_00844_B">
    <property type="entry name" value="RqcH_B"/>
    <property type="match status" value="1"/>
</dbReference>
<evidence type="ECO:0000256" key="6">
    <source>
        <dbReference type="SAM" id="MobiDB-lite"/>
    </source>
</evidence>
<dbReference type="Gene3D" id="3.40.970.40">
    <property type="entry name" value="fibrinogen binding protein from staphylococcus aureus domain like"/>
    <property type="match status" value="1"/>
</dbReference>
<reference evidence="8 9" key="1">
    <citation type="journal article" date="2014" name="Int. J. Syst. Evol. Microbiol.">
        <title>Complete genome sequence of Corynebacterium casei LMG S-19264T (=DSM 44701T), isolated from a smear-ripened cheese.</title>
        <authorList>
            <consortium name="US DOE Joint Genome Institute (JGI-PGF)"/>
            <person name="Walter F."/>
            <person name="Albersmeier A."/>
            <person name="Kalinowski J."/>
            <person name="Ruckert C."/>
        </authorList>
    </citation>
    <scope>NUCLEOTIDE SEQUENCE [LARGE SCALE GENOMIC DNA]</scope>
    <source>
        <strain evidence="8 9">CGMCC 1.15286</strain>
    </source>
</reference>
<gene>
    <name evidence="5" type="primary">rqcH</name>
    <name evidence="8" type="ORF">GCM10010918_55260</name>
</gene>
<keyword evidence="2 5" id="KW-0699">rRNA-binding</keyword>
<organism evidence="8 9">
    <name type="scientific">Paenibacillus radicis</name>
    <name type="common">ex Gao et al. 2016</name>
    <dbReference type="NCBI Taxonomy" id="1737354"/>
    <lineage>
        <taxon>Bacteria</taxon>
        <taxon>Bacillati</taxon>
        <taxon>Bacillota</taxon>
        <taxon>Bacilli</taxon>
        <taxon>Bacillales</taxon>
        <taxon>Paenibacillaceae</taxon>
        <taxon>Paenibacillus</taxon>
    </lineage>
</organism>
<comment type="function">
    <text evidence="5">Key component of the ribosome quality control system (RQC), a ribosome-associated complex that mediates the extraction of incompletely synthesized nascent chains from stalled ribosomes and their subsequent degradation. RqcH recruits Ala-charged tRNA, and with RqcP directs the elongation of stalled nascent chains on 50S ribosomal subunits, leading to non-templated C-terminal alanine extensions (Ala tail). The Ala tail promotes nascent chain degradation. May add between 1 and at least 8 Ala residues. Binds to stalled 50S ribosomal subunits.</text>
</comment>
<evidence type="ECO:0000256" key="5">
    <source>
        <dbReference type="HAMAP-Rule" id="MF_00844"/>
    </source>
</evidence>
<dbReference type="GO" id="GO:1990112">
    <property type="term" value="C:RQC complex"/>
    <property type="evidence" value="ECO:0007669"/>
    <property type="project" value="TreeGrafter"/>
</dbReference>
<dbReference type="RefSeq" id="WP_188892917.1">
    <property type="nucleotide sequence ID" value="NZ_BMHY01000022.1"/>
</dbReference>
<keyword evidence="1 5" id="KW-0820">tRNA-binding</keyword>
<feature type="domain" description="NFACT RNA-binding" evidence="7">
    <location>
        <begin position="481"/>
        <end position="569"/>
    </location>
</feature>
<sequence length="602" mass="67583">MALDGIVIHAIVEELGRSIGARIHKIHQPTDNDLVFGIRGGSNPGKLLLSANPTYPRVHWTNASYMNPLEAPMFCMLLRKHCEGAVIEGVRQIGRERIIHIDVRHRDELGDVSAKTIIIEIMGRHSNVILLDPNTGNIHDGIHHVTPAISSFRIVMPGSRYTAPPDQGKVDPLAIDSEEQFWSALHARELADAASEAAAEQIEAERPERPASAGSSTALTPQQKLVQAFSGLSPLLAKELVYRSEHEGLSLWESFSRFTEQIRTGRFAPNIVTDAKGKSFFSVTELTHIDGEVERFETVSECLEAYYGDKAERDTVKQRVSDLIRFVQNEKAKNAKKIDKLQETLEEAKDADKYRVLGELVTAYMHQIQRGDKSVELVNFYDEEQATVKIELDPQLTPSDNAQRYFRRYTKHKNSIAIVGEQMELAQSEIQYLESLLQQLDNASLSDIEEIREELVEQGYLRDRAKRGPKRKKAARPTLLCYTSSEGAQIYVGKNNTQNEYLTNRLASPADTWLHTKDIPGSHVVIRGGDFGDATLEEAAMLSAHFSQARSSSLVPVDYTFIRHVRKPSGAKPGFVIYDHQKTLFITPDEQRLKQLPSRSVN</sequence>
<evidence type="ECO:0000256" key="1">
    <source>
        <dbReference type="ARBA" id="ARBA00022555"/>
    </source>
</evidence>
<dbReference type="GO" id="GO:0072344">
    <property type="term" value="P:rescue of stalled ribosome"/>
    <property type="evidence" value="ECO:0007669"/>
    <property type="project" value="UniProtKB-UniRule"/>
</dbReference>
<feature type="region of interest" description="Disordered" evidence="6">
    <location>
        <begin position="196"/>
        <end position="219"/>
    </location>
</feature>
<dbReference type="Gene3D" id="2.30.310.10">
    <property type="entry name" value="ibrinogen binding protein from staphylococcus aureus domain"/>
    <property type="match status" value="1"/>
</dbReference>
<evidence type="ECO:0000259" key="7">
    <source>
        <dbReference type="Pfam" id="PF05670"/>
    </source>
</evidence>
<dbReference type="Pfam" id="PF05833">
    <property type="entry name" value="NFACT_N"/>
    <property type="match status" value="2"/>
</dbReference>
<dbReference type="Pfam" id="PF05670">
    <property type="entry name" value="NFACT-R_1"/>
    <property type="match status" value="1"/>
</dbReference>
<evidence type="ECO:0000313" key="9">
    <source>
        <dbReference type="Proteomes" id="UP000600247"/>
    </source>
</evidence>
<dbReference type="InterPro" id="IPR043682">
    <property type="entry name" value="RqcH_bacterial"/>
</dbReference>
<proteinExistence type="inferred from homology"/>
<comment type="subunit">
    <text evidence="5">Associates with stalled 50S ribosomal subunits. Binds to RqcP.</text>
</comment>
<accession>A0A917HUB1</accession>
<keyword evidence="4 5" id="KW-0648">Protein biosynthesis</keyword>
<name>A0A917HUB1_9BACL</name>
<comment type="caution">
    <text evidence="8">The sequence shown here is derived from an EMBL/GenBank/DDBJ whole genome shotgun (WGS) entry which is preliminary data.</text>
</comment>
<dbReference type="GO" id="GO:0043023">
    <property type="term" value="F:ribosomal large subunit binding"/>
    <property type="evidence" value="ECO:0007669"/>
    <property type="project" value="UniProtKB-UniRule"/>
</dbReference>
<dbReference type="FunFam" id="2.30.310.10:FF:000004">
    <property type="entry name" value="Fibronectin-binding protein A"/>
    <property type="match status" value="1"/>
</dbReference>
<keyword evidence="5" id="KW-0175">Coiled coil</keyword>
<evidence type="ECO:0000256" key="2">
    <source>
        <dbReference type="ARBA" id="ARBA00022730"/>
    </source>
</evidence>
<evidence type="ECO:0000313" key="8">
    <source>
        <dbReference type="EMBL" id="GGG89439.1"/>
    </source>
</evidence>
<dbReference type="InterPro" id="IPR051608">
    <property type="entry name" value="RQC_Subunit_NEMF"/>
</dbReference>
<dbReference type="InterPro" id="IPR008532">
    <property type="entry name" value="NFACT_RNA-bd"/>
</dbReference>
<keyword evidence="9" id="KW-1185">Reference proteome</keyword>
<dbReference type="PANTHER" id="PTHR15239">
    <property type="entry name" value="NUCLEAR EXPORT MEDIATOR FACTOR NEMF"/>
    <property type="match status" value="1"/>
</dbReference>
<evidence type="ECO:0000256" key="3">
    <source>
        <dbReference type="ARBA" id="ARBA00022884"/>
    </source>
</evidence>
<dbReference type="EMBL" id="BMHY01000022">
    <property type="protein sequence ID" value="GGG89439.1"/>
    <property type="molecule type" value="Genomic_DNA"/>
</dbReference>
<dbReference type="Proteomes" id="UP000600247">
    <property type="component" value="Unassembled WGS sequence"/>
</dbReference>
<keyword evidence="3 5" id="KW-0694">RNA-binding</keyword>
<dbReference type="GO" id="GO:0000049">
    <property type="term" value="F:tRNA binding"/>
    <property type="evidence" value="ECO:0007669"/>
    <property type="project" value="UniProtKB-UniRule"/>
</dbReference>
<dbReference type="PANTHER" id="PTHR15239:SF6">
    <property type="entry name" value="RIBOSOME QUALITY CONTROL COMPLEX SUBUNIT NEMF"/>
    <property type="match status" value="1"/>
</dbReference>
<dbReference type="Gene3D" id="1.10.8.50">
    <property type="match status" value="1"/>
</dbReference>
<dbReference type="AlphaFoldDB" id="A0A917HUB1"/>
<evidence type="ECO:0000256" key="4">
    <source>
        <dbReference type="ARBA" id="ARBA00022917"/>
    </source>
</evidence>